<comment type="caution">
    <text evidence="1">The sequence shown here is derived from an EMBL/GenBank/DDBJ whole genome shotgun (WGS) entry which is preliminary data.</text>
</comment>
<gene>
    <name evidence="1" type="ORF">DSO57_1027808</name>
</gene>
<protein>
    <submittedName>
        <fullName evidence="1">Uncharacterized protein</fullName>
    </submittedName>
</protein>
<accession>A0ACC2TCM5</accession>
<proteinExistence type="predicted"/>
<evidence type="ECO:0000313" key="1">
    <source>
        <dbReference type="EMBL" id="KAJ9072409.1"/>
    </source>
</evidence>
<dbReference type="Proteomes" id="UP001165960">
    <property type="component" value="Unassembled WGS sequence"/>
</dbReference>
<organism evidence="1 2">
    <name type="scientific">Entomophthora muscae</name>
    <dbReference type="NCBI Taxonomy" id="34485"/>
    <lineage>
        <taxon>Eukaryota</taxon>
        <taxon>Fungi</taxon>
        <taxon>Fungi incertae sedis</taxon>
        <taxon>Zoopagomycota</taxon>
        <taxon>Entomophthoromycotina</taxon>
        <taxon>Entomophthoromycetes</taxon>
        <taxon>Entomophthorales</taxon>
        <taxon>Entomophthoraceae</taxon>
        <taxon>Entomophthora</taxon>
    </lineage>
</organism>
<evidence type="ECO:0000313" key="2">
    <source>
        <dbReference type="Proteomes" id="UP001165960"/>
    </source>
</evidence>
<keyword evidence="2" id="KW-1185">Reference proteome</keyword>
<dbReference type="EMBL" id="QTSX02003012">
    <property type="protein sequence ID" value="KAJ9072409.1"/>
    <property type="molecule type" value="Genomic_DNA"/>
</dbReference>
<sequence length="356" mass="39759">MSGDGNVQFDLVCNTTAAMCSRVKKVLFIAGECLNNVIEIKKPIVVSVKYYGFCHGNQTCWSSKLGETHQSIMQLNGKYKDRMYPQALVKQLGPKEIKYGNFSLHDMVISLNAEANFHIVGQVKHTSDTIQLLDTVAHEILHGLGFDSTFQPLGADNLAMPSNLSSRKKHLIFVETIFDSRLYIRATDKPLTSIINKLNSLPHITNDDHLVLLHPPYIETIKELTTLLTTKGSIYFLTINNRKVCIETGYTDFVPGSSVSHLDRAYGSTIEHIMIPSASGENGLDSISRYIGWYTAPYGPLTLEVLATLGYTMKQPTWGHSLGGIVQLLRQEKEDLRIKSKQTFKPLDKPGKSKTR</sequence>
<name>A0ACC2TCM5_9FUNG</name>
<reference evidence="1" key="1">
    <citation type="submission" date="2022-04" db="EMBL/GenBank/DDBJ databases">
        <title>Genome of the entomopathogenic fungus Entomophthora muscae.</title>
        <authorList>
            <person name="Elya C."/>
            <person name="Lovett B.R."/>
            <person name="Lee E."/>
            <person name="Macias A.M."/>
            <person name="Hajek A.E."/>
            <person name="De Bivort B.L."/>
            <person name="Kasson M.T."/>
            <person name="De Fine Licht H.H."/>
            <person name="Stajich J.E."/>
        </authorList>
    </citation>
    <scope>NUCLEOTIDE SEQUENCE</scope>
    <source>
        <strain evidence="1">Berkeley</strain>
    </source>
</reference>